<organism evidence="1 2">
    <name type="scientific">Streblomastix strix</name>
    <dbReference type="NCBI Taxonomy" id="222440"/>
    <lineage>
        <taxon>Eukaryota</taxon>
        <taxon>Metamonada</taxon>
        <taxon>Preaxostyla</taxon>
        <taxon>Oxymonadida</taxon>
        <taxon>Streblomastigidae</taxon>
        <taxon>Streblomastix</taxon>
    </lineage>
</organism>
<gene>
    <name evidence="1" type="ORF">EZS28_009298</name>
</gene>
<sequence length="115" mass="13240">MKLPKRNRDRSFQNLIQTGASIATCISDKLSQPAPVANVTYVQEATQKEENVEAQDDYDSDDILDRIAKRVHELQEQRRLDKISLGRMGNFALRMLRCSELEATCERVFALLRRT</sequence>
<proteinExistence type="predicted"/>
<dbReference type="Proteomes" id="UP000324800">
    <property type="component" value="Unassembled WGS sequence"/>
</dbReference>
<dbReference type="AlphaFoldDB" id="A0A5J4WKV3"/>
<dbReference type="EMBL" id="SNRW01001752">
    <property type="protein sequence ID" value="KAA6395172.1"/>
    <property type="molecule type" value="Genomic_DNA"/>
</dbReference>
<reference evidence="1 2" key="1">
    <citation type="submission" date="2019-03" db="EMBL/GenBank/DDBJ databases">
        <title>Single cell metagenomics reveals metabolic interactions within the superorganism composed of flagellate Streblomastix strix and complex community of Bacteroidetes bacteria on its surface.</title>
        <authorList>
            <person name="Treitli S.C."/>
            <person name="Kolisko M."/>
            <person name="Husnik F."/>
            <person name="Keeling P."/>
            <person name="Hampl V."/>
        </authorList>
    </citation>
    <scope>NUCLEOTIDE SEQUENCE [LARGE SCALE GENOMIC DNA]</scope>
    <source>
        <strain evidence="1">ST1C</strain>
    </source>
</reference>
<comment type="caution">
    <text evidence="1">The sequence shown here is derived from an EMBL/GenBank/DDBJ whole genome shotgun (WGS) entry which is preliminary data.</text>
</comment>
<name>A0A5J4WKV3_9EUKA</name>
<protein>
    <submittedName>
        <fullName evidence="1">Uncharacterized protein</fullName>
    </submittedName>
</protein>
<accession>A0A5J4WKV3</accession>
<evidence type="ECO:0000313" key="2">
    <source>
        <dbReference type="Proteomes" id="UP000324800"/>
    </source>
</evidence>
<evidence type="ECO:0000313" key="1">
    <source>
        <dbReference type="EMBL" id="KAA6395172.1"/>
    </source>
</evidence>